<dbReference type="RefSeq" id="WP_141822228.1">
    <property type="nucleotide sequence ID" value="NZ_BAAAQC010000010.1"/>
</dbReference>
<evidence type="ECO:0000313" key="3">
    <source>
        <dbReference type="Proteomes" id="UP000320085"/>
    </source>
</evidence>
<dbReference type="Pfam" id="PF02613">
    <property type="entry name" value="Nitrate_red_del"/>
    <property type="match status" value="1"/>
</dbReference>
<dbReference type="AlphaFoldDB" id="A0A543PNE2"/>
<dbReference type="GO" id="GO:0051082">
    <property type="term" value="F:unfolded protein binding"/>
    <property type="evidence" value="ECO:0007669"/>
    <property type="project" value="InterPro"/>
</dbReference>
<reference evidence="2 3" key="1">
    <citation type="submission" date="2019-06" db="EMBL/GenBank/DDBJ databases">
        <title>Sequencing the genomes of 1000 actinobacteria strains.</title>
        <authorList>
            <person name="Klenk H.-P."/>
        </authorList>
    </citation>
    <scope>NUCLEOTIDE SEQUENCE [LARGE SCALE GENOMIC DNA]</scope>
    <source>
        <strain evidence="2 3">DSM 21776</strain>
    </source>
</reference>
<dbReference type="PANTHER" id="PTHR43680:SF2">
    <property type="entry name" value="NITRATE REDUCTASE MOLYBDENUM COFACTOR ASSEMBLY CHAPERONE NARJ"/>
    <property type="match status" value="1"/>
</dbReference>
<dbReference type="InterPro" id="IPR020945">
    <property type="entry name" value="DMSO/NO3_reduct_chaperone"/>
</dbReference>
<evidence type="ECO:0000313" key="2">
    <source>
        <dbReference type="EMBL" id="TQN45608.1"/>
    </source>
</evidence>
<keyword evidence="1" id="KW-0534">Nitrate assimilation</keyword>
<dbReference type="GO" id="GO:0042128">
    <property type="term" value="P:nitrate assimilation"/>
    <property type="evidence" value="ECO:0007669"/>
    <property type="project" value="UniProtKB-KW"/>
</dbReference>
<accession>A0A543PNE2</accession>
<comment type="caution">
    <text evidence="2">The sequence shown here is derived from an EMBL/GenBank/DDBJ whole genome shotgun (WGS) entry which is preliminary data.</text>
</comment>
<proteinExistence type="predicted"/>
<dbReference type="Proteomes" id="UP000320085">
    <property type="component" value="Unassembled WGS sequence"/>
</dbReference>
<evidence type="ECO:0000256" key="1">
    <source>
        <dbReference type="ARBA" id="ARBA00023063"/>
    </source>
</evidence>
<organism evidence="2 3">
    <name type="scientific">Humibacillus xanthopallidus</name>
    <dbReference type="NCBI Taxonomy" id="412689"/>
    <lineage>
        <taxon>Bacteria</taxon>
        <taxon>Bacillati</taxon>
        <taxon>Actinomycetota</taxon>
        <taxon>Actinomycetes</taxon>
        <taxon>Micrococcales</taxon>
        <taxon>Intrasporangiaceae</taxon>
        <taxon>Humibacillus</taxon>
    </lineage>
</organism>
<dbReference type="NCBIfam" id="TIGR00684">
    <property type="entry name" value="narJ"/>
    <property type="match status" value="1"/>
</dbReference>
<dbReference type="InterPro" id="IPR003765">
    <property type="entry name" value="NO3_reductase_chaperone_NarJ"/>
</dbReference>
<dbReference type="SUPFAM" id="SSF89155">
    <property type="entry name" value="TorD-like"/>
    <property type="match status" value="1"/>
</dbReference>
<dbReference type="Gene3D" id="1.10.3480.10">
    <property type="entry name" value="TorD-like"/>
    <property type="match status" value="1"/>
</dbReference>
<dbReference type="OrthoDB" id="4307003at2"/>
<dbReference type="EMBL" id="VFQF01000002">
    <property type="protein sequence ID" value="TQN45608.1"/>
    <property type="molecule type" value="Genomic_DNA"/>
</dbReference>
<dbReference type="InterPro" id="IPR036411">
    <property type="entry name" value="TorD-like_sf"/>
</dbReference>
<dbReference type="GO" id="GO:0051131">
    <property type="term" value="P:chaperone-mediated protein complex assembly"/>
    <property type="evidence" value="ECO:0007669"/>
    <property type="project" value="InterPro"/>
</dbReference>
<sequence>MIGLRRFTDRRADRRRDDRVVHLVAARCLDYPREELVESLPMLTEALAEQGDSAGAQELRPLVEHLGSGPLADLQRAYVDTFDLSRKHALYLSYWTDGDTRRRGEVLGRFKAAYRRSGFLVDTHGELPDYLPMVLEFAACADAEAGAALLQDYRASLELLRIALQEKESPYAAAAVAVCATLPGPSPVDRAAVMEMVGMSGPQPTESVGLDPYDPRLLPLQPIPRAAVEVSS</sequence>
<dbReference type="GO" id="GO:0016530">
    <property type="term" value="F:metallochaperone activity"/>
    <property type="evidence" value="ECO:0007669"/>
    <property type="project" value="TreeGrafter"/>
</dbReference>
<gene>
    <name evidence="2" type="ORF">FHX52_2306</name>
</gene>
<dbReference type="PANTHER" id="PTHR43680">
    <property type="entry name" value="NITRATE REDUCTASE MOLYBDENUM COFACTOR ASSEMBLY CHAPERONE"/>
    <property type="match status" value="1"/>
</dbReference>
<name>A0A543PNE2_9MICO</name>
<protein>
    <submittedName>
        <fullName evidence="2">Respiratory nitrate reductase chaperone NarJ</fullName>
    </submittedName>
</protein>